<name>A0AAV2CGG3_9ROSI</name>
<evidence type="ECO:0000256" key="1">
    <source>
        <dbReference type="SAM" id="Coils"/>
    </source>
</evidence>
<gene>
    <name evidence="2" type="ORF">LTRI10_LOCUS2619</name>
</gene>
<protein>
    <submittedName>
        <fullName evidence="2">Uncharacterized protein</fullName>
    </submittedName>
</protein>
<dbReference type="Proteomes" id="UP001497516">
    <property type="component" value="Chromosome 1"/>
</dbReference>
<accession>A0AAV2CGG3</accession>
<dbReference type="AlphaFoldDB" id="A0AAV2CGG3"/>
<dbReference type="EMBL" id="OZ034813">
    <property type="protein sequence ID" value="CAL1354830.1"/>
    <property type="molecule type" value="Genomic_DNA"/>
</dbReference>
<keyword evidence="1" id="KW-0175">Coiled coil</keyword>
<reference evidence="2 3" key="1">
    <citation type="submission" date="2024-04" db="EMBL/GenBank/DDBJ databases">
        <authorList>
            <person name="Fracassetti M."/>
        </authorList>
    </citation>
    <scope>NUCLEOTIDE SEQUENCE [LARGE SCALE GENOMIC DNA]</scope>
</reference>
<organism evidence="2 3">
    <name type="scientific">Linum trigynum</name>
    <dbReference type="NCBI Taxonomy" id="586398"/>
    <lineage>
        <taxon>Eukaryota</taxon>
        <taxon>Viridiplantae</taxon>
        <taxon>Streptophyta</taxon>
        <taxon>Embryophyta</taxon>
        <taxon>Tracheophyta</taxon>
        <taxon>Spermatophyta</taxon>
        <taxon>Magnoliopsida</taxon>
        <taxon>eudicotyledons</taxon>
        <taxon>Gunneridae</taxon>
        <taxon>Pentapetalae</taxon>
        <taxon>rosids</taxon>
        <taxon>fabids</taxon>
        <taxon>Malpighiales</taxon>
        <taxon>Linaceae</taxon>
        <taxon>Linum</taxon>
    </lineage>
</organism>
<evidence type="ECO:0000313" key="3">
    <source>
        <dbReference type="Proteomes" id="UP001497516"/>
    </source>
</evidence>
<feature type="coiled-coil region" evidence="1">
    <location>
        <begin position="44"/>
        <end position="71"/>
    </location>
</feature>
<evidence type="ECO:0000313" key="2">
    <source>
        <dbReference type="EMBL" id="CAL1354830.1"/>
    </source>
</evidence>
<sequence length="161" mass="17397">MNKFISQHNGSVRFFDCPEFSAVLSPNSVEISQSGDGLDSSSVTKKLEEELKKLDALIEKLHEENEKLFDRSLIKCISAGMIVTKDSPHILFLYLGYCQLDGTVALAKSSSEMAKTTTAVAYLTASLNDFDPEQQDSGAAISYGANKLLMLVLAAVIKAGA</sequence>
<keyword evidence="3" id="KW-1185">Reference proteome</keyword>
<proteinExistence type="predicted"/>